<keyword evidence="2" id="KW-1185">Reference proteome</keyword>
<name>A0A3M7RQ20_BRAPC</name>
<evidence type="ECO:0000313" key="2">
    <source>
        <dbReference type="Proteomes" id="UP000276133"/>
    </source>
</evidence>
<reference evidence="1 2" key="1">
    <citation type="journal article" date="2018" name="Sci. Rep.">
        <title>Genomic signatures of local adaptation to the degree of environmental predictability in rotifers.</title>
        <authorList>
            <person name="Franch-Gras L."/>
            <person name="Hahn C."/>
            <person name="Garcia-Roger E.M."/>
            <person name="Carmona M.J."/>
            <person name="Serra M."/>
            <person name="Gomez A."/>
        </authorList>
    </citation>
    <scope>NUCLEOTIDE SEQUENCE [LARGE SCALE GENOMIC DNA]</scope>
    <source>
        <strain evidence="1">HYR1</strain>
    </source>
</reference>
<sequence length="83" mass="10105">MISKFLIFFSYVPNHDHKLVLLQNKNGKMKIIIFIFSLKNLKNFMLKYRDKKINLLINLRQKNCQNNLRNDTKFKKRTFSNKI</sequence>
<accession>A0A3M7RQ20</accession>
<evidence type="ECO:0000313" key="1">
    <source>
        <dbReference type="EMBL" id="RNA25632.1"/>
    </source>
</evidence>
<comment type="caution">
    <text evidence="1">The sequence shown here is derived from an EMBL/GenBank/DDBJ whole genome shotgun (WGS) entry which is preliminary data.</text>
</comment>
<dbReference type="Proteomes" id="UP000276133">
    <property type="component" value="Unassembled WGS sequence"/>
</dbReference>
<protein>
    <submittedName>
        <fullName evidence="1">Uncharacterized protein</fullName>
    </submittedName>
</protein>
<dbReference type="AlphaFoldDB" id="A0A3M7RQ20"/>
<dbReference type="EMBL" id="REGN01002893">
    <property type="protein sequence ID" value="RNA25632.1"/>
    <property type="molecule type" value="Genomic_DNA"/>
</dbReference>
<organism evidence="1 2">
    <name type="scientific">Brachionus plicatilis</name>
    <name type="common">Marine rotifer</name>
    <name type="synonym">Brachionus muelleri</name>
    <dbReference type="NCBI Taxonomy" id="10195"/>
    <lineage>
        <taxon>Eukaryota</taxon>
        <taxon>Metazoa</taxon>
        <taxon>Spiralia</taxon>
        <taxon>Gnathifera</taxon>
        <taxon>Rotifera</taxon>
        <taxon>Eurotatoria</taxon>
        <taxon>Monogononta</taxon>
        <taxon>Pseudotrocha</taxon>
        <taxon>Ploima</taxon>
        <taxon>Brachionidae</taxon>
        <taxon>Brachionus</taxon>
    </lineage>
</organism>
<proteinExistence type="predicted"/>
<gene>
    <name evidence="1" type="ORF">BpHYR1_012329</name>
</gene>